<evidence type="ECO:0000256" key="2">
    <source>
        <dbReference type="ARBA" id="ARBA00022475"/>
    </source>
</evidence>
<dbReference type="InterPro" id="IPR017978">
    <property type="entry name" value="GPCR_3_C"/>
</dbReference>
<evidence type="ECO:0000256" key="8">
    <source>
        <dbReference type="ARBA" id="ARBA00023170"/>
    </source>
</evidence>
<organism evidence="14 15">
    <name type="scientific">Cricetulus griseus</name>
    <name type="common">Chinese hamster</name>
    <name type="synonym">Cricetulus barabensis griseus</name>
    <dbReference type="NCBI Taxonomy" id="10029"/>
    <lineage>
        <taxon>Eukaryota</taxon>
        <taxon>Metazoa</taxon>
        <taxon>Chordata</taxon>
        <taxon>Craniata</taxon>
        <taxon>Vertebrata</taxon>
        <taxon>Euteleostomi</taxon>
        <taxon>Mammalia</taxon>
        <taxon>Eutheria</taxon>
        <taxon>Euarchontoglires</taxon>
        <taxon>Glires</taxon>
        <taxon>Rodentia</taxon>
        <taxon>Myomorpha</taxon>
        <taxon>Muroidea</taxon>
        <taxon>Cricetidae</taxon>
        <taxon>Cricetinae</taxon>
        <taxon>Cricetulus</taxon>
    </lineage>
</organism>
<evidence type="ECO:0000256" key="9">
    <source>
        <dbReference type="ARBA" id="ARBA00023180"/>
    </source>
</evidence>
<sequence length="834" mass="96179">MLSWIFVILIMEGFLLLSGTDPRCFWRIKQNENKDEDVEDDCFFYIYTKQGPLVNDHFRGNLDVQMTTTNIHLIMSAYFAIKQINRNTHVLPNISLILMVLQKISIFTDKDAIIPNYNCRHGRRILTVLTGPRWFFSIIYGPLLYIFRIPQLYYGPFHPLLSDHEHFPYLYQISPNKPAMMALVIHLGWNWVGLVISDDDPGIQFLSELKGEMHKHRVCLAFVNIITENIQLHQKTAEKYYNQIMLSSAKVIIIYGDTDSTLSVYFRIWQHLDIQRLWITTSQWDMNTSKGDFLQSPFHGTLILSHHHSEISGFKKFIQTIHPSNYNKDTSIARLWWMYFNCSLSSHCKTLKNCSTKILLEWLSRHNFEVSMRETSYNLDNAVYVVAYALHEMLVQQILTLPKNTEKGKEFYSWQMAPFLNNNQFINPSGDHIVNHKGKLDREYDILYITNFLPSLVLKMKIGKFSKHVPHSQQLYMTEDMMDWVMDIRQMICSVPCSVGFRKFLQKGKAVCCFDCIPCPENEISNMTDMDQCMKCPHDQYANTEQTQCLEKVVTFLAYEDPLGMVLACLSLCFSALTAVILGVFLKHQDTPIVKANNRVLSYVLLISLIFCFFCSLLFIGHPHMVTCILQQTTIAVVFTVAVSTILAKTITVVIAFKITDPRKKMRWLLLSGAPNYIILICTMIQLILCGIWLGTFPPFVEMDPHFEYGHIIIVCNKGSAIAFYCVLGYLGLLALGSFTVAFLARNLPDTFNETKYLTFSMLVFCSLWDTFLPVYHSTKGKAMVVVEIFSILASSAGLLLCIFAPTCFTILLRPEINFEQKFRDTHFKTKNLP</sequence>
<keyword evidence="5 11" id="KW-1133">Transmembrane helix</keyword>
<name>A0A8C2MEK3_CRIGR</name>
<comment type="subcellular location">
    <subcellularLocation>
        <location evidence="1">Cell membrane</location>
        <topology evidence="1">Multi-pass membrane protein</topology>
    </subcellularLocation>
</comment>
<dbReference type="CDD" id="cd06365">
    <property type="entry name" value="PBP1_pheromone_receptor"/>
    <property type="match status" value="1"/>
</dbReference>
<dbReference type="InterPro" id="IPR011500">
    <property type="entry name" value="GPCR_3_9-Cys_dom"/>
</dbReference>
<evidence type="ECO:0000313" key="15">
    <source>
        <dbReference type="Proteomes" id="UP000694386"/>
    </source>
</evidence>
<dbReference type="GO" id="GO:0038022">
    <property type="term" value="F:G protein-coupled olfactory receptor activity"/>
    <property type="evidence" value="ECO:0007669"/>
    <property type="project" value="Ensembl"/>
</dbReference>
<evidence type="ECO:0000259" key="13">
    <source>
        <dbReference type="PROSITE" id="PS50259"/>
    </source>
</evidence>
<feature type="transmembrane region" description="Helical" evidence="11">
    <location>
        <begin position="563"/>
        <end position="588"/>
    </location>
</feature>
<dbReference type="GO" id="GO:0030182">
    <property type="term" value="P:neuron differentiation"/>
    <property type="evidence" value="ECO:0007669"/>
    <property type="project" value="Ensembl"/>
</dbReference>
<feature type="transmembrane region" description="Helical" evidence="11">
    <location>
        <begin position="757"/>
        <end position="777"/>
    </location>
</feature>
<evidence type="ECO:0000256" key="4">
    <source>
        <dbReference type="ARBA" id="ARBA00022729"/>
    </source>
</evidence>
<feature type="transmembrane region" description="Helical" evidence="11">
    <location>
        <begin position="633"/>
        <end position="657"/>
    </location>
</feature>
<dbReference type="Pfam" id="PF00003">
    <property type="entry name" value="7tm_3"/>
    <property type="match status" value="1"/>
</dbReference>
<dbReference type="PANTHER" id="PTHR24061">
    <property type="entry name" value="CALCIUM-SENSING RECEPTOR-RELATED"/>
    <property type="match status" value="1"/>
</dbReference>
<dbReference type="PRINTS" id="PR00248">
    <property type="entry name" value="GPCRMGR"/>
</dbReference>
<keyword evidence="3 11" id="KW-0812">Transmembrane</keyword>
<dbReference type="PRINTS" id="PR01535">
    <property type="entry name" value="VOMERONASL2R"/>
</dbReference>
<dbReference type="InterPro" id="IPR000337">
    <property type="entry name" value="GPCR_3"/>
</dbReference>
<dbReference type="AlphaFoldDB" id="A0A8C2MEK3"/>
<evidence type="ECO:0000256" key="10">
    <source>
        <dbReference type="ARBA" id="ARBA00023224"/>
    </source>
</evidence>
<dbReference type="GO" id="GO:0005886">
    <property type="term" value="C:plasma membrane"/>
    <property type="evidence" value="ECO:0007669"/>
    <property type="project" value="UniProtKB-SubCell"/>
</dbReference>
<keyword evidence="2" id="KW-1003">Cell membrane</keyword>
<dbReference type="PANTHER" id="PTHR24061:SF547">
    <property type="entry name" value="VOMERONASAL 2, RECEPTOR 65"/>
    <property type="match status" value="1"/>
</dbReference>
<evidence type="ECO:0000256" key="5">
    <source>
        <dbReference type="ARBA" id="ARBA00022989"/>
    </source>
</evidence>
<dbReference type="InterPro" id="IPR004073">
    <property type="entry name" value="GPCR_3_vmron_rcpt_2"/>
</dbReference>
<feature type="domain" description="G-protein coupled receptors family 3 profile" evidence="13">
    <location>
        <begin position="563"/>
        <end position="827"/>
    </location>
</feature>
<feature type="chain" id="PRO_5034305679" evidence="12">
    <location>
        <begin position="20"/>
        <end position="834"/>
    </location>
</feature>
<dbReference type="InterPro" id="IPR028082">
    <property type="entry name" value="Peripla_BP_I"/>
</dbReference>
<accession>A0A8C2MEK3</accession>
<dbReference type="SUPFAM" id="SSF53822">
    <property type="entry name" value="Periplasmic binding protein-like I"/>
    <property type="match status" value="1"/>
</dbReference>
<evidence type="ECO:0000256" key="12">
    <source>
        <dbReference type="SAM" id="SignalP"/>
    </source>
</evidence>
<dbReference type="Ensembl" id="ENSCGRT00001022400.1">
    <property type="protein sequence ID" value="ENSCGRP00001018156.1"/>
    <property type="gene ID" value="ENSCGRG00001017991.1"/>
</dbReference>
<feature type="transmembrane region" description="Helical" evidence="11">
    <location>
        <begin position="721"/>
        <end position="745"/>
    </location>
</feature>
<proteinExistence type="predicted"/>
<dbReference type="FunFam" id="2.10.50.30:FF:000009">
    <property type="entry name" value="Vomeronasal 2, receptor 66"/>
    <property type="match status" value="1"/>
</dbReference>
<dbReference type="InterPro" id="IPR038550">
    <property type="entry name" value="GPCR_3_9-Cys_sf"/>
</dbReference>
<keyword evidence="8" id="KW-0675">Receptor</keyword>
<dbReference type="Pfam" id="PF01094">
    <property type="entry name" value="ANF_receptor"/>
    <property type="match status" value="1"/>
</dbReference>
<keyword evidence="7 11" id="KW-0472">Membrane</keyword>
<keyword evidence="9" id="KW-0325">Glycoprotein</keyword>
<evidence type="ECO:0000256" key="11">
    <source>
        <dbReference type="SAM" id="Phobius"/>
    </source>
</evidence>
<reference evidence="14" key="2">
    <citation type="submission" date="2025-09" db="UniProtKB">
        <authorList>
            <consortium name="Ensembl"/>
        </authorList>
    </citation>
    <scope>IDENTIFICATION</scope>
</reference>
<dbReference type="Gene3D" id="3.40.50.2300">
    <property type="match status" value="2"/>
</dbReference>
<protein>
    <submittedName>
        <fullName evidence="14">Vomeronasal 2, receptor 65</fullName>
    </submittedName>
</protein>
<dbReference type="InterPro" id="IPR001828">
    <property type="entry name" value="ANF_lig-bd_rcpt"/>
</dbReference>
<keyword evidence="6" id="KW-0297">G-protein coupled receptor</keyword>
<dbReference type="PROSITE" id="PS50259">
    <property type="entry name" value="G_PROTEIN_RECEP_F3_4"/>
    <property type="match status" value="1"/>
</dbReference>
<evidence type="ECO:0000256" key="6">
    <source>
        <dbReference type="ARBA" id="ARBA00023040"/>
    </source>
</evidence>
<dbReference type="Proteomes" id="UP000694386">
    <property type="component" value="Unplaced"/>
</dbReference>
<feature type="signal peptide" evidence="12">
    <location>
        <begin position="1"/>
        <end position="19"/>
    </location>
</feature>
<evidence type="ECO:0000256" key="3">
    <source>
        <dbReference type="ARBA" id="ARBA00022692"/>
    </source>
</evidence>
<dbReference type="Gene3D" id="2.10.50.30">
    <property type="entry name" value="GPCR, family 3, nine cysteines domain"/>
    <property type="match status" value="1"/>
</dbReference>
<evidence type="ECO:0000256" key="7">
    <source>
        <dbReference type="ARBA" id="ARBA00023136"/>
    </source>
</evidence>
<feature type="transmembrane region" description="Helical" evidence="11">
    <location>
        <begin position="789"/>
        <end position="813"/>
    </location>
</feature>
<dbReference type="FunFam" id="3.40.50.2300:FF:000024">
    <property type="entry name" value="Vomeronasal 2, receptor 73"/>
    <property type="match status" value="1"/>
</dbReference>
<evidence type="ECO:0000313" key="14">
    <source>
        <dbReference type="Ensembl" id="ENSCGRP00001018156.1"/>
    </source>
</evidence>
<dbReference type="Pfam" id="PF07562">
    <property type="entry name" value="NCD3G"/>
    <property type="match status" value="1"/>
</dbReference>
<evidence type="ECO:0000256" key="1">
    <source>
        <dbReference type="ARBA" id="ARBA00004651"/>
    </source>
</evidence>
<dbReference type="InterPro" id="IPR000068">
    <property type="entry name" value="GPCR_3_Ca_sens_rcpt-rel"/>
</dbReference>
<feature type="transmembrane region" description="Helical" evidence="11">
    <location>
        <begin position="600"/>
        <end position="621"/>
    </location>
</feature>
<feature type="transmembrane region" description="Helical" evidence="11">
    <location>
        <begin position="677"/>
        <end position="701"/>
    </location>
</feature>
<reference evidence="14" key="1">
    <citation type="submission" date="2025-08" db="UniProtKB">
        <authorList>
            <consortium name="Ensembl"/>
        </authorList>
    </citation>
    <scope>IDENTIFICATION</scope>
</reference>
<keyword evidence="10" id="KW-0807">Transducer</keyword>
<keyword evidence="4 12" id="KW-0732">Signal</keyword>
<dbReference type="CDD" id="cd15283">
    <property type="entry name" value="7tmC_V2R_pheromone"/>
    <property type="match status" value="1"/>
</dbReference>